<proteinExistence type="predicted"/>
<feature type="region of interest" description="Disordered" evidence="1">
    <location>
        <begin position="1"/>
        <end position="26"/>
    </location>
</feature>
<organism evidence="2">
    <name type="scientific">Tanacetum cinerariifolium</name>
    <name type="common">Dalmatian daisy</name>
    <name type="synonym">Chrysanthemum cinerariifolium</name>
    <dbReference type="NCBI Taxonomy" id="118510"/>
    <lineage>
        <taxon>Eukaryota</taxon>
        <taxon>Viridiplantae</taxon>
        <taxon>Streptophyta</taxon>
        <taxon>Embryophyta</taxon>
        <taxon>Tracheophyta</taxon>
        <taxon>Spermatophyta</taxon>
        <taxon>Magnoliopsida</taxon>
        <taxon>eudicotyledons</taxon>
        <taxon>Gunneridae</taxon>
        <taxon>Pentapetalae</taxon>
        <taxon>asterids</taxon>
        <taxon>campanulids</taxon>
        <taxon>Asterales</taxon>
        <taxon>Asteraceae</taxon>
        <taxon>Asteroideae</taxon>
        <taxon>Anthemideae</taxon>
        <taxon>Anthemidinae</taxon>
        <taxon>Tanacetum</taxon>
    </lineage>
</organism>
<sequence length="55" mass="5696">WECCGGGGMEQSGGGGMEQSGGGSGVKELAGKKLVVLQYVFKKRGKMATVWILGF</sequence>
<accession>A0A699JUX9</accession>
<protein>
    <submittedName>
        <fullName evidence="2">Uncharacterized protein</fullName>
    </submittedName>
</protein>
<evidence type="ECO:0000313" key="2">
    <source>
        <dbReference type="EMBL" id="GFA54984.1"/>
    </source>
</evidence>
<comment type="caution">
    <text evidence="2">The sequence shown here is derived from an EMBL/GenBank/DDBJ whole genome shotgun (WGS) entry which is preliminary data.</text>
</comment>
<dbReference type="AlphaFoldDB" id="A0A699JUX9"/>
<name>A0A699JUX9_TANCI</name>
<gene>
    <name evidence="2" type="ORF">Tci_626956</name>
</gene>
<reference evidence="2" key="1">
    <citation type="journal article" date="2019" name="Sci. Rep.">
        <title>Draft genome of Tanacetum cinerariifolium, the natural source of mosquito coil.</title>
        <authorList>
            <person name="Yamashiro T."/>
            <person name="Shiraishi A."/>
            <person name="Satake H."/>
            <person name="Nakayama K."/>
        </authorList>
    </citation>
    <scope>NUCLEOTIDE SEQUENCE</scope>
</reference>
<evidence type="ECO:0000256" key="1">
    <source>
        <dbReference type="SAM" id="MobiDB-lite"/>
    </source>
</evidence>
<feature type="compositionally biased region" description="Gly residues" evidence="1">
    <location>
        <begin position="1"/>
        <end position="25"/>
    </location>
</feature>
<feature type="non-terminal residue" evidence="2">
    <location>
        <position position="1"/>
    </location>
</feature>
<dbReference type="EMBL" id="BKCJ010443772">
    <property type="protein sequence ID" value="GFA54984.1"/>
    <property type="molecule type" value="Genomic_DNA"/>
</dbReference>